<dbReference type="Proteomes" id="UP001630127">
    <property type="component" value="Unassembled WGS sequence"/>
</dbReference>
<dbReference type="EMBL" id="JBJUIK010000005">
    <property type="protein sequence ID" value="KAL3526260.1"/>
    <property type="molecule type" value="Genomic_DNA"/>
</dbReference>
<organism evidence="2 3">
    <name type="scientific">Cinchona calisaya</name>
    <dbReference type="NCBI Taxonomy" id="153742"/>
    <lineage>
        <taxon>Eukaryota</taxon>
        <taxon>Viridiplantae</taxon>
        <taxon>Streptophyta</taxon>
        <taxon>Embryophyta</taxon>
        <taxon>Tracheophyta</taxon>
        <taxon>Spermatophyta</taxon>
        <taxon>Magnoliopsida</taxon>
        <taxon>eudicotyledons</taxon>
        <taxon>Gunneridae</taxon>
        <taxon>Pentapetalae</taxon>
        <taxon>asterids</taxon>
        <taxon>lamiids</taxon>
        <taxon>Gentianales</taxon>
        <taxon>Rubiaceae</taxon>
        <taxon>Cinchonoideae</taxon>
        <taxon>Cinchoneae</taxon>
        <taxon>Cinchona</taxon>
    </lineage>
</organism>
<evidence type="ECO:0000313" key="2">
    <source>
        <dbReference type="EMBL" id="KAL3526260.1"/>
    </source>
</evidence>
<comment type="caution">
    <text evidence="2">The sequence shown here is derived from an EMBL/GenBank/DDBJ whole genome shotgun (WGS) entry which is preliminary data.</text>
</comment>
<feature type="region of interest" description="Disordered" evidence="1">
    <location>
        <begin position="242"/>
        <end position="278"/>
    </location>
</feature>
<feature type="compositionally biased region" description="Basic and acidic residues" evidence="1">
    <location>
        <begin position="242"/>
        <end position="256"/>
    </location>
</feature>
<name>A0ABD3A6V4_9GENT</name>
<sequence>MGCGISIFEYHSQPNAKATGFGFGNLDKQKIGTNNNTACSSTNKEELIIGGGVFSRKKPPPPPKKDLFLGFTRKFILQHGCSTGHEKRLVKVKGEGEGVPSKKSSNNEYLISSLSHKKEEDDGRELDIVVEIKGVKAITTEDDDVIIIRNADADCDHDRNNNTNTTTTNCIIMDDEDQPRNIPDYDDNGDGPPYGLHLPALESIASPIPIWMKLIASSPVTVTLSLQSKCQRTTRICVTSAKHPEVEGPRKQDQHFGRCLRSTGPSPSPTPFLLKTVE</sequence>
<accession>A0ABD3A6V4</accession>
<dbReference type="AlphaFoldDB" id="A0ABD3A6V4"/>
<gene>
    <name evidence="2" type="ORF">ACH5RR_010916</name>
</gene>
<evidence type="ECO:0000256" key="1">
    <source>
        <dbReference type="SAM" id="MobiDB-lite"/>
    </source>
</evidence>
<reference evidence="2 3" key="1">
    <citation type="submission" date="2024-11" db="EMBL/GenBank/DDBJ databases">
        <title>A near-complete genome assembly of Cinchona calisaya.</title>
        <authorList>
            <person name="Lian D.C."/>
            <person name="Zhao X.W."/>
            <person name="Wei L."/>
        </authorList>
    </citation>
    <scope>NUCLEOTIDE SEQUENCE [LARGE SCALE GENOMIC DNA]</scope>
    <source>
        <tissue evidence="2">Nenye</tissue>
    </source>
</reference>
<evidence type="ECO:0000313" key="3">
    <source>
        <dbReference type="Proteomes" id="UP001630127"/>
    </source>
</evidence>
<protein>
    <submittedName>
        <fullName evidence="2">Uncharacterized protein</fullName>
    </submittedName>
</protein>
<keyword evidence="3" id="KW-1185">Reference proteome</keyword>
<proteinExistence type="predicted"/>